<dbReference type="PANTHER" id="PTHR33434">
    <property type="entry name" value="DEGV DOMAIN-CONTAINING PROTEIN DR_1986-RELATED"/>
    <property type="match status" value="1"/>
</dbReference>
<dbReference type="PROSITE" id="PS51482">
    <property type="entry name" value="DEGV"/>
    <property type="match status" value="1"/>
</dbReference>
<comment type="caution">
    <text evidence="3">The sequence shown here is derived from an EMBL/GenBank/DDBJ whole genome shotgun (WGS) entry which is preliminary data.</text>
</comment>
<name>A0A096BGI7_9FIRM</name>
<sequence>MEKIKIITDSVSDVPLQYIDEYDIEVVPLTINFENESYKDKVDITVDEFYKKMDESAKLPTTSQITPMEFLNIYEKFKDDYDYLIVITLSSKISGTYQSAITAMQLAEIEDKVTVIDSKGITLGQGLIVLEAAKMAKNGKSKDEIVERLNELIDKLEYIIVIDSLENLKKLGRISAAKAFLGEKLKIKPVITMRDGYIVQMDKIRGRKKAIKWIIEKIKSDNVNLENKTIGINHARNEEISLELVNAIRENFNVGEIIFSEVGCTVAIFAGTGAFAIYYERE</sequence>
<dbReference type="SUPFAM" id="SSF82549">
    <property type="entry name" value="DAK1/DegV-like"/>
    <property type="match status" value="1"/>
</dbReference>
<reference evidence="3 4" key="1">
    <citation type="submission" date="2013-12" db="EMBL/GenBank/DDBJ databases">
        <title>Draft genome sequence of Caloranaerobacter sp. H53214.</title>
        <authorList>
            <person name="Jiang L.J."/>
            <person name="Shao Z.Z."/>
            <person name="Long M.N."/>
        </authorList>
    </citation>
    <scope>NUCLEOTIDE SEQUENCE [LARGE SCALE GENOMIC DNA]</scope>
    <source>
        <strain evidence="3 4">H53214</strain>
    </source>
</reference>
<dbReference type="Gene3D" id="3.40.50.10170">
    <property type="match status" value="1"/>
</dbReference>
<dbReference type="EMBL" id="AZTB01000031">
    <property type="protein sequence ID" value="KGG80310.1"/>
    <property type="molecule type" value="Genomic_DNA"/>
</dbReference>
<evidence type="ECO:0008006" key="5">
    <source>
        <dbReference type="Google" id="ProtNLM"/>
    </source>
</evidence>
<accession>A0A096BGI7</accession>
<dbReference type="AlphaFoldDB" id="A0A096BGI7"/>
<dbReference type="Gene3D" id="3.30.1180.10">
    <property type="match status" value="1"/>
</dbReference>
<keyword evidence="1" id="KW-0446">Lipid-binding</keyword>
<keyword evidence="2" id="KW-0472">Membrane</keyword>
<dbReference type="GO" id="GO:0008289">
    <property type="term" value="F:lipid binding"/>
    <property type="evidence" value="ECO:0007669"/>
    <property type="project" value="UniProtKB-KW"/>
</dbReference>
<evidence type="ECO:0000313" key="4">
    <source>
        <dbReference type="Proteomes" id="UP000029622"/>
    </source>
</evidence>
<dbReference type="InterPro" id="IPR043168">
    <property type="entry name" value="DegV_C"/>
</dbReference>
<feature type="transmembrane region" description="Helical" evidence="2">
    <location>
        <begin position="257"/>
        <end position="279"/>
    </location>
</feature>
<dbReference type="InterPro" id="IPR050270">
    <property type="entry name" value="DegV_domain_contain"/>
</dbReference>
<dbReference type="RefSeq" id="WP_035163561.1">
    <property type="nucleotide sequence ID" value="NZ_AZTB01000031.1"/>
</dbReference>
<proteinExistence type="predicted"/>
<dbReference type="NCBIfam" id="TIGR00762">
    <property type="entry name" value="DegV"/>
    <property type="match status" value="1"/>
</dbReference>
<keyword evidence="2" id="KW-0812">Transmembrane</keyword>
<dbReference type="Proteomes" id="UP000029622">
    <property type="component" value="Unassembled WGS sequence"/>
</dbReference>
<evidence type="ECO:0000313" key="3">
    <source>
        <dbReference type="EMBL" id="KGG80310.1"/>
    </source>
</evidence>
<protein>
    <recommendedName>
        <fullName evidence="5">DegV family protein</fullName>
    </recommendedName>
</protein>
<evidence type="ECO:0000256" key="2">
    <source>
        <dbReference type="SAM" id="Phobius"/>
    </source>
</evidence>
<organism evidence="3 4">
    <name type="scientific">Caloranaerobacter azorensis H53214</name>
    <dbReference type="NCBI Taxonomy" id="1156417"/>
    <lineage>
        <taxon>Bacteria</taxon>
        <taxon>Bacillati</taxon>
        <taxon>Bacillota</taxon>
        <taxon>Tissierellia</taxon>
        <taxon>Tissierellales</taxon>
        <taxon>Thermohalobacteraceae</taxon>
        <taxon>Caloranaerobacter</taxon>
    </lineage>
</organism>
<dbReference type="STRING" id="1156417.Y919_07100"/>
<dbReference type="Pfam" id="PF02645">
    <property type="entry name" value="DegV"/>
    <property type="match status" value="1"/>
</dbReference>
<keyword evidence="2" id="KW-1133">Transmembrane helix</keyword>
<dbReference type="InterPro" id="IPR003797">
    <property type="entry name" value="DegV"/>
</dbReference>
<gene>
    <name evidence="3" type="ORF">Y919_07100</name>
</gene>
<dbReference type="PANTHER" id="PTHR33434:SF2">
    <property type="entry name" value="FATTY ACID-BINDING PROTEIN TM_1468"/>
    <property type="match status" value="1"/>
</dbReference>
<evidence type="ECO:0000256" key="1">
    <source>
        <dbReference type="ARBA" id="ARBA00023121"/>
    </source>
</evidence>